<organism evidence="2 3">
    <name type="scientific">Basidiobolus ranarum</name>
    <dbReference type="NCBI Taxonomy" id="34480"/>
    <lineage>
        <taxon>Eukaryota</taxon>
        <taxon>Fungi</taxon>
        <taxon>Fungi incertae sedis</taxon>
        <taxon>Zoopagomycota</taxon>
        <taxon>Entomophthoromycotina</taxon>
        <taxon>Basidiobolomycetes</taxon>
        <taxon>Basidiobolales</taxon>
        <taxon>Basidiobolaceae</taxon>
        <taxon>Basidiobolus</taxon>
    </lineage>
</organism>
<keyword evidence="1" id="KW-0472">Membrane</keyword>
<accession>A0ABR2W110</accession>
<keyword evidence="1" id="KW-1133">Transmembrane helix</keyword>
<keyword evidence="3" id="KW-1185">Reference proteome</keyword>
<evidence type="ECO:0000256" key="1">
    <source>
        <dbReference type="SAM" id="Phobius"/>
    </source>
</evidence>
<gene>
    <name evidence="2" type="ORF">K7432_007138</name>
</gene>
<evidence type="ECO:0000313" key="2">
    <source>
        <dbReference type="EMBL" id="KAK9712464.1"/>
    </source>
</evidence>
<proteinExistence type="predicted"/>
<feature type="transmembrane region" description="Helical" evidence="1">
    <location>
        <begin position="99"/>
        <end position="128"/>
    </location>
</feature>
<comment type="caution">
    <text evidence="2">The sequence shown here is derived from an EMBL/GenBank/DDBJ whole genome shotgun (WGS) entry which is preliminary data.</text>
</comment>
<dbReference type="Proteomes" id="UP001479436">
    <property type="component" value="Unassembled WGS sequence"/>
</dbReference>
<reference evidence="2 3" key="1">
    <citation type="submission" date="2023-04" db="EMBL/GenBank/DDBJ databases">
        <title>Genome of Basidiobolus ranarum AG-B5.</title>
        <authorList>
            <person name="Stajich J.E."/>
            <person name="Carter-House D."/>
            <person name="Gryganskyi A."/>
        </authorList>
    </citation>
    <scope>NUCLEOTIDE SEQUENCE [LARGE SCALE GENOMIC DNA]</scope>
    <source>
        <strain evidence="2 3">AG-B5</strain>
    </source>
</reference>
<keyword evidence="1" id="KW-0812">Transmembrane</keyword>
<protein>
    <recommendedName>
        <fullName evidence="4">Transmembrane protein</fullName>
    </recommendedName>
</protein>
<dbReference type="EMBL" id="JASJQH010007216">
    <property type="protein sequence ID" value="KAK9712464.1"/>
    <property type="molecule type" value="Genomic_DNA"/>
</dbReference>
<evidence type="ECO:0000313" key="3">
    <source>
        <dbReference type="Proteomes" id="UP001479436"/>
    </source>
</evidence>
<sequence>MNSLRILKSLPEQQLFTRGFRTTNLQNHVLKRFLSSNHQPMSFLNRLTPRNSPLLFHDSIRVLPQLSAQVSRNTRLHHDFNSPYRRNSLLSNPRIKTGVAVSVGVASLFLIPPIFTLILNGAVGYGVYRIFRRFLEIRFPSKNVNTPFNGHSPRRVKIHHIDK</sequence>
<name>A0ABR2W110_9FUNG</name>
<evidence type="ECO:0008006" key="4">
    <source>
        <dbReference type="Google" id="ProtNLM"/>
    </source>
</evidence>